<feature type="region of interest" description="Disordered" evidence="3">
    <location>
        <begin position="1"/>
        <end position="65"/>
    </location>
</feature>
<keyword evidence="2" id="KW-0106">Calcium</keyword>
<organism evidence="5 6">
    <name type="scientific">Papaver atlanticum</name>
    <dbReference type="NCBI Taxonomy" id="357466"/>
    <lineage>
        <taxon>Eukaryota</taxon>
        <taxon>Viridiplantae</taxon>
        <taxon>Streptophyta</taxon>
        <taxon>Embryophyta</taxon>
        <taxon>Tracheophyta</taxon>
        <taxon>Spermatophyta</taxon>
        <taxon>Magnoliopsida</taxon>
        <taxon>Ranunculales</taxon>
        <taxon>Papaveraceae</taxon>
        <taxon>Papaveroideae</taxon>
        <taxon>Papaver</taxon>
    </lineage>
</organism>
<feature type="compositionally biased region" description="Polar residues" evidence="3">
    <location>
        <begin position="29"/>
        <end position="42"/>
    </location>
</feature>
<feature type="compositionally biased region" description="Low complexity" evidence="3">
    <location>
        <begin position="12"/>
        <end position="28"/>
    </location>
</feature>
<evidence type="ECO:0000256" key="2">
    <source>
        <dbReference type="ARBA" id="ARBA00022837"/>
    </source>
</evidence>
<evidence type="ECO:0000313" key="6">
    <source>
        <dbReference type="Proteomes" id="UP001202328"/>
    </source>
</evidence>
<dbReference type="Proteomes" id="UP001202328">
    <property type="component" value="Unassembled WGS sequence"/>
</dbReference>
<protein>
    <recommendedName>
        <fullName evidence="4">EF-hand domain-containing protein</fullName>
    </recommendedName>
</protein>
<dbReference type="FunFam" id="1.10.238.10:FF:000341">
    <property type="entry name" value="Putative calcium-binding protein CML19"/>
    <property type="match status" value="1"/>
</dbReference>
<gene>
    <name evidence="5" type="ORF">MKW98_012386</name>
</gene>
<evidence type="ECO:0000313" key="5">
    <source>
        <dbReference type="EMBL" id="KAI3931976.1"/>
    </source>
</evidence>
<dbReference type="PANTHER" id="PTHR23048:SF0">
    <property type="entry name" value="CALMODULIN LIKE 3"/>
    <property type="match status" value="1"/>
</dbReference>
<keyword evidence="1" id="KW-0677">Repeat</keyword>
<dbReference type="PROSITE" id="PS50222">
    <property type="entry name" value="EF_HAND_2"/>
    <property type="match status" value="3"/>
</dbReference>
<feature type="domain" description="EF-hand" evidence="4">
    <location>
        <begin position="100"/>
        <end position="135"/>
    </location>
</feature>
<dbReference type="GO" id="GO:0005509">
    <property type="term" value="F:calcium ion binding"/>
    <property type="evidence" value="ECO:0007669"/>
    <property type="project" value="InterPro"/>
</dbReference>
<feature type="domain" description="EF-hand" evidence="4">
    <location>
        <begin position="159"/>
        <end position="189"/>
    </location>
</feature>
<name>A0AAD4T1V3_9MAGN</name>
<comment type="caution">
    <text evidence="5">The sequence shown here is derived from an EMBL/GenBank/DDBJ whole genome shotgun (WGS) entry which is preliminary data.</text>
</comment>
<evidence type="ECO:0000259" key="4">
    <source>
        <dbReference type="PROSITE" id="PS50222"/>
    </source>
</evidence>
<accession>A0AAD4T1V3</accession>
<dbReference type="InterPro" id="IPR002048">
    <property type="entry name" value="EF_hand_dom"/>
</dbReference>
<dbReference type="AlphaFoldDB" id="A0AAD4T1V3"/>
<dbReference type="SMART" id="SM00054">
    <property type="entry name" value="EFh"/>
    <property type="match status" value="3"/>
</dbReference>
<dbReference type="Gene3D" id="1.10.238.10">
    <property type="entry name" value="EF-hand"/>
    <property type="match status" value="2"/>
</dbReference>
<dbReference type="Pfam" id="PF13499">
    <property type="entry name" value="EF-hand_7"/>
    <property type="match status" value="2"/>
</dbReference>
<feature type="compositionally biased region" description="Basic and acidic residues" evidence="3">
    <location>
        <begin position="1"/>
        <end position="11"/>
    </location>
</feature>
<keyword evidence="6" id="KW-1185">Reference proteome</keyword>
<dbReference type="SUPFAM" id="SSF47473">
    <property type="entry name" value="EF-hand"/>
    <property type="match status" value="1"/>
</dbReference>
<dbReference type="GO" id="GO:0016460">
    <property type="term" value="C:myosin II complex"/>
    <property type="evidence" value="ECO:0007669"/>
    <property type="project" value="TreeGrafter"/>
</dbReference>
<evidence type="ECO:0000256" key="1">
    <source>
        <dbReference type="ARBA" id="ARBA00022737"/>
    </source>
</evidence>
<dbReference type="InterPro" id="IPR018247">
    <property type="entry name" value="EF_Hand_1_Ca_BS"/>
</dbReference>
<reference evidence="5" key="1">
    <citation type="submission" date="2022-04" db="EMBL/GenBank/DDBJ databases">
        <title>A functionally conserved STORR gene fusion in Papaver species that diverged 16.8 million years ago.</title>
        <authorList>
            <person name="Catania T."/>
        </authorList>
    </citation>
    <scope>NUCLEOTIDE SEQUENCE</scope>
    <source>
        <strain evidence="5">S-188037</strain>
    </source>
</reference>
<dbReference type="InterPro" id="IPR011992">
    <property type="entry name" value="EF-hand-dom_pair"/>
</dbReference>
<dbReference type="EMBL" id="JAJJMB010007130">
    <property type="protein sequence ID" value="KAI3931976.1"/>
    <property type="molecule type" value="Genomic_DNA"/>
</dbReference>
<evidence type="ECO:0000256" key="3">
    <source>
        <dbReference type="SAM" id="MobiDB-lite"/>
    </source>
</evidence>
<dbReference type="InterPro" id="IPR050230">
    <property type="entry name" value="CALM/Myosin/TropC-like"/>
</dbReference>
<proteinExistence type="predicted"/>
<sequence>MRNTTEIRRSDSVSSTSSSSSSSSSSPSRNIRTIKNSLSPRSTLERLRRKLSSKKGDDHEAQTYGGGDLERVFRYFDENGDGKISAAELESCVKAIGGDFTSDEAKRAVESSDSDGDGLLEFNDFVKLMEDSGEEKKTNDLKEAFKILKRMLTRLGESKTTEECRTMIRLFDLNGDSVLSFDEFSAMMV</sequence>
<dbReference type="PANTHER" id="PTHR23048">
    <property type="entry name" value="MYOSIN LIGHT CHAIN 1, 3"/>
    <property type="match status" value="1"/>
</dbReference>
<dbReference type="PROSITE" id="PS00018">
    <property type="entry name" value="EF_HAND_1"/>
    <property type="match status" value="2"/>
</dbReference>
<feature type="domain" description="EF-hand" evidence="4">
    <location>
        <begin position="64"/>
        <end position="99"/>
    </location>
</feature>
<dbReference type="CDD" id="cd00051">
    <property type="entry name" value="EFh"/>
    <property type="match status" value="2"/>
</dbReference>